<dbReference type="AlphaFoldDB" id="A0A9P6CVP2"/>
<feature type="region of interest" description="Disordered" evidence="1">
    <location>
        <begin position="804"/>
        <end position="838"/>
    </location>
</feature>
<dbReference type="Proteomes" id="UP000807469">
    <property type="component" value="Unassembled WGS sequence"/>
</dbReference>
<feature type="non-terminal residue" evidence="3">
    <location>
        <position position="1"/>
    </location>
</feature>
<comment type="caution">
    <text evidence="3">The sequence shown here is derived from an EMBL/GenBank/DDBJ whole genome shotgun (WGS) entry which is preliminary data.</text>
</comment>
<dbReference type="InterPro" id="IPR031872">
    <property type="entry name" value="NDC10_II"/>
</dbReference>
<feature type="compositionally biased region" description="Acidic residues" evidence="1">
    <location>
        <begin position="1"/>
        <end position="22"/>
    </location>
</feature>
<evidence type="ECO:0000259" key="2">
    <source>
        <dbReference type="Pfam" id="PF16787"/>
    </source>
</evidence>
<accession>A0A9P6CVP2</accession>
<dbReference type="OrthoDB" id="2675946at2759"/>
<evidence type="ECO:0000256" key="1">
    <source>
        <dbReference type="SAM" id="MobiDB-lite"/>
    </source>
</evidence>
<dbReference type="Pfam" id="PF16787">
    <property type="entry name" value="NDC10_II"/>
    <property type="match status" value="1"/>
</dbReference>
<gene>
    <name evidence="3" type="ORF">BDN70DRAFT_814884</name>
</gene>
<feature type="region of interest" description="Disordered" evidence="1">
    <location>
        <begin position="1"/>
        <end position="33"/>
    </location>
</feature>
<keyword evidence="4" id="KW-1185">Reference proteome</keyword>
<feature type="domain" description="Ndc10" evidence="2">
    <location>
        <begin position="221"/>
        <end position="492"/>
    </location>
</feature>
<dbReference type="Gene3D" id="1.10.443.20">
    <property type="entry name" value="Centromere DNA-binding protein complex CBF3 subunit, domain 2"/>
    <property type="match status" value="1"/>
</dbReference>
<sequence length="838" mass="95248">GVEDKDEDEYDSEGGGSDDEGQGGEGDFNHFKTRIRIEETQRAEKNRRPGGIKTQNAMVKAWEEFVAQALKKGEIKDQIIDEHHLLLYIKFCSERPKRDRRGNDIPGTYIGAAHIKKLYFGALRIRKEQEAHDPSLRKHRPATSVHVWDALRGRMNEALNRVRNGLTPEEDAPDIIANTFLAGITEEQMDAVGRGFLSHRELGPTINGHLAWTAQNASGNRGDDFRALKLCEIQPYSFIHPIHTLVIIFCILALQGEEKAGAHRGMRTKINPVYTGFIPHRQPERCPVGAFALFLHYIHDYKNLTEVMKIDWFVNKSWRQIRVLHGPRSPTTPYHEQSLYNLYVRAFHRANFSSSIKQHLPRHILGFRQEAMGVNPQETAKLGWERGKTYENNYKPPLPKEAILGSHGYKLHETYDPQWRHVPVPDQFLKLFCPQAEEMFLKLNGQPNLQGAANHWKMIISLRPYLFQCGAAIFQICPESSIFRLPALANLDVRNWMKTGYPTSLSLLEAKAGNSFEVERIQNKEIRDSLEGMRSMMEIERRKLEVFSAKIERRTAVLSPTKFSSSTYYNSYPAADLSATLFTPPNLQGTSSTSCPSTPTPVSTDDLGFYTASDNTPRAFVNASPKATSSPRLKTHVDLVLPPVSAFYKPGDPPLLWPPVLGQKSITWDKVFALIHPESTGILWNSWKPSKSLDQYTLEELWACYNSGEQVFDESGTPTGIKPPLRLVDEHFHSSWRKSAAPTDRKKWERFREIPEWIQSESACRKVSPQIILDELDGLMKNNPKITGMNSLAKEVKSMRFEKAKARKEEEAPEADNVVAPKRKARAIDPRKGKKSKI</sequence>
<name>A0A9P6CVP2_9AGAR</name>
<organism evidence="3 4">
    <name type="scientific">Pholiota conissans</name>
    <dbReference type="NCBI Taxonomy" id="109636"/>
    <lineage>
        <taxon>Eukaryota</taxon>
        <taxon>Fungi</taxon>
        <taxon>Dikarya</taxon>
        <taxon>Basidiomycota</taxon>
        <taxon>Agaricomycotina</taxon>
        <taxon>Agaricomycetes</taxon>
        <taxon>Agaricomycetidae</taxon>
        <taxon>Agaricales</taxon>
        <taxon>Agaricineae</taxon>
        <taxon>Strophariaceae</taxon>
        <taxon>Pholiota</taxon>
    </lineage>
</organism>
<dbReference type="GO" id="GO:0003677">
    <property type="term" value="F:DNA binding"/>
    <property type="evidence" value="ECO:0007669"/>
    <property type="project" value="InterPro"/>
</dbReference>
<proteinExistence type="predicted"/>
<reference evidence="3" key="1">
    <citation type="submission" date="2020-11" db="EMBL/GenBank/DDBJ databases">
        <authorList>
            <consortium name="DOE Joint Genome Institute"/>
            <person name="Ahrendt S."/>
            <person name="Riley R."/>
            <person name="Andreopoulos W."/>
            <person name="Labutti K."/>
            <person name="Pangilinan J."/>
            <person name="Ruiz-Duenas F.J."/>
            <person name="Barrasa J.M."/>
            <person name="Sanchez-Garcia M."/>
            <person name="Camarero S."/>
            <person name="Miyauchi S."/>
            <person name="Serrano A."/>
            <person name="Linde D."/>
            <person name="Babiker R."/>
            <person name="Drula E."/>
            <person name="Ayuso-Fernandez I."/>
            <person name="Pacheco R."/>
            <person name="Padilla G."/>
            <person name="Ferreira P."/>
            <person name="Barriuso J."/>
            <person name="Kellner H."/>
            <person name="Castanera R."/>
            <person name="Alfaro M."/>
            <person name="Ramirez L."/>
            <person name="Pisabarro A.G."/>
            <person name="Kuo A."/>
            <person name="Tritt A."/>
            <person name="Lipzen A."/>
            <person name="He G."/>
            <person name="Yan M."/>
            <person name="Ng V."/>
            <person name="Cullen D."/>
            <person name="Martin F."/>
            <person name="Rosso M.-N."/>
            <person name="Henrissat B."/>
            <person name="Hibbett D."/>
            <person name="Martinez A.T."/>
            <person name="Grigoriev I.V."/>
        </authorList>
    </citation>
    <scope>NUCLEOTIDE SEQUENCE</scope>
    <source>
        <strain evidence="3">CIRM-BRFM 674</strain>
    </source>
</reference>
<dbReference type="EMBL" id="MU155354">
    <property type="protein sequence ID" value="KAF9474955.1"/>
    <property type="molecule type" value="Genomic_DNA"/>
</dbReference>
<evidence type="ECO:0000313" key="3">
    <source>
        <dbReference type="EMBL" id="KAF9474955.1"/>
    </source>
</evidence>
<dbReference type="InterPro" id="IPR038279">
    <property type="entry name" value="Ndc10_dom2_sf"/>
</dbReference>
<evidence type="ECO:0000313" key="4">
    <source>
        <dbReference type="Proteomes" id="UP000807469"/>
    </source>
</evidence>
<protein>
    <recommendedName>
        <fullName evidence="2">Ndc10 domain-containing protein</fullName>
    </recommendedName>
</protein>